<comment type="subunit">
    <text evidence="16">Homohexamer.</text>
</comment>
<dbReference type="PANTHER" id="PTHR23076">
    <property type="entry name" value="METALLOPROTEASE M41 FTSH"/>
    <property type="match status" value="1"/>
</dbReference>
<dbReference type="Pfam" id="PF06480">
    <property type="entry name" value="FtsH_ext"/>
    <property type="match status" value="1"/>
</dbReference>
<dbReference type="InterPro" id="IPR037219">
    <property type="entry name" value="Peptidase_M41-like"/>
</dbReference>
<dbReference type="GO" id="GO:0004176">
    <property type="term" value="F:ATP-dependent peptidase activity"/>
    <property type="evidence" value="ECO:0007669"/>
    <property type="project" value="InterPro"/>
</dbReference>
<dbReference type="GO" id="GO:0006508">
    <property type="term" value="P:proteolysis"/>
    <property type="evidence" value="ECO:0007669"/>
    <property type="project" value="UniProtKB-KW"/>
</dbReference>
<dbReference type="SUPFAM" id="SSF140990">
    <property type="entry name" value="FtsH protease domain-like"/>
    <property type="match status" value="1"/>
</dbReference>
<keyword evidence="6 16" id="KW-0812">Transmembrane</keyword>
<dbReference type="eggNOG" id="COG0465">
    <property type="taxonomic scope" value="Bacteria"/>
</dbReference>
<dbReference type="Gene3D" id="1.20.58.760">
    <property type="entry name" value="Peptidase M41"/>
    <property type="match status" value="1"/>
</dbReference>
<evidence type="ECO:0000256" key="15">
    <source>
        <dbReference type="ARBA" id="ARBA00061570"/>
    </source>
</evidence>
<gene>
    <name evidence="16" type="primary">ftsH</name>
    <name evidence="20" type="ordered locus">Adeh_1774</name>
</gene>
<comment type="cofactor">
    <cofactor evidence="16">
        <name>Zn(2+)</name>
        <dbReference type="ChEBI" id="CHEBI:29105"/>
    </cofactor>
    <text evidence="16">Binds 1 zinc ion per subunit.</text>
</comment>
<dbReference type="CDD" id="cd19501">
    <property type="entry name" value="RecA-like_FtsH"/>
    <property type="match status" value="1"/>
</dbReference>
<comment type="subcellular location">
    <subcellularLocation>
        <location evidence="16">Cell inner membrane</location>
        <topology evidence="16">Multi-pass membrane protein</topology>
        <orientation evidence="16">Cytoplasmic side</orientation>
    </subcellularLocation>
    <subcellularLocation>
        <location evidence="1">Membrane</location>
    </subcellularLocation>
</comment>
<evidence type="ECO:0000256" key="7">
    <source>
        <dbReference type="ARBA" id="ARBA00022723"/>
    </source>
</evidence>
<accession>Q2IIR5</accession>
<dbReference type="FunFam" id="1.10.8.60:FF:000001">
    <property type="entry name" value="ATP-dependent zinc metalloprotease FtsH"/>
    <property type="match status" value="1"/>
</dbReference>
<evidence type="ECO:0000256" key="16">
    <source>
        <dbReference type="HAMAP-Rule" id="MF_01458"/>
    </source>
</evidence>
<evidence type="ECO:0000256" key="5">
    <source>
        <dbReference type="ARBA" id="ARBA00022670"/>
    </source>
</evidence>
<comment type="similarity">
    <text evidence="17">Belongs to the AAA ATPase family.</text>
</comment>
<dbReference type="Pfam" id="PF00004">
    <property type="entry name" value="AAA"/>
    <property type="match status" value="1"/>
</dbReference>
<dbReference type="NCBIfam" id="TIGR01241">
    <property type="entry name" value="FtsH_fam"/>
    <property type="match status" value="1"/>
</dbReference>
<keyword evidence="11 16" id="KW-0067">ATP-binding</keyword>
<evidence type="ECO:0000256" key="8">
    <source>
        <dbReference type="ARBA" id="ARBA00022741"/>
    </source>
</evidence>
<evidence type="ECO:0000256" key="1">
    <source>
        <dbReference type="ARBA" id="ARBA00004370"/>
    </source>
</evidence>
<dbReference type="Gene3D" id="1.10.8.60">
    <property type="match status" value="1"/>
</dbReference>
<evidence type="ECO:0000256" key="10">
    <source>
        <dbReference type="ARBA" id="ARBA00022833"/>
    </source>
</evidence>
<keyword evidence="4 16" id="KW-0997">Cell inner membrane</keyword>
<keyword evidence="3 16" id="KW-1003">Cell membrane</keyword>
<dbReference type="GO" id="GO:0005524">
    <property type="term" value="F:ATP binding"/>
    <property type="evidence" value="ECO:0007669"/>
    <property type="project" value="UniProtKB-UniRule"/>
</dbReference>
<feature type="transmembrane region" description="Helical" evidence="16">
    <location>
        <begin position="30"/>
        <end position="50"/>
    </location>
</feature>
<feature type="transmembrane region" description="Helical" evidence="16">
    <location>
        <begin position="151"/>
        <end position="169"/>
    </location>
</feature>
<feature type="region of interest" description="Disordered" evidence="18">
    <location>
        <begin position="650"/>
        <end position="702"/>
    </location>
</feature>
<comment type="similarity">
    <text evidence="2 16">In the C-terminal section; belongs to the peptidase M41 family.</text>
</comment>
<evidence type="ECO:0000256" key="4">
    <source>
        <dbReference type="ARBA" id="ARBA00022519"/>
    </source>
</evidence>
<dbReference type="InterPro" id="IPR003959">
    <property type="entry name" value="ATPase_AAA_core"/>
</dbReference>
<sequence length="702" mass="75738">MSADEKKGHGQRNERGRGPGGSGSQSRIPLASPAAWLVLIALAIFLFRAFQDVGVRRIPYSQFKEMVRQGAFERVVIGPDWVRGVPKPVEAGAAQGGGAQPQPAQGDGERNGQALPYVATRIPGGGDDLVQAVEKAGVPYDAVAGGGMGDLFWVWIAPIAIGLLFWAWVMRRMSGQLGQGPPGVMAFGKSRARIHMEPDTGVTFQDAAGIDEAVEELQEIVEFLKTPEKYRRLGGRIPKGVLLVGPPGTGKTLLARATAGEAGVPFFSLSGSEFVEMFVGVGAARVRDLFAQATQKAPCIVFIDELDALGKSRNAGIVGGHDEREQTLNQLLAEMDGFDARAGLIIMGATNRPEILDPALLRPGRFDRQVLVDRPDKRGREQILRIHARNVKLGPDVDLRSVAARTPGFAGADLANVVNEAALLAARRNKNHVTRAEFEEAIERVVAGLEKKSRRINEREKEIVAFHEAGHALVSWMLPFADRVSKVSIIPRGLGALGYTLQLPLEDRYLLTRSELRDRMAGLMGGRVAEEEVFGEPSTGASNDLQHATAVARMMVRDYGMSRALGPVSLGDQAGPTFLGVKGFETRSYSDHTALAVDREVQALVEEAQERARTVVREHRERLDALAARLLTIEVIEEDEITRLWGPKVVRPGTIEGRGHEESPPETPNRPVAASADASAGFGRSAPQAVAGHAPGDRDPEP</sequence>
<evidence type="ECO:0000256" key="11">
    <source>
        <dbReference type="ARBA" id="ARBA00022840"/>
    </source>
</evidence>
<keyword evidence="14 16" id="KW-0472">Membrane</keyword>
<comment type="function">
    <text evidence="16">Acts as a processive, ATP-dependent zinc metallopeptidase for both cytoplasmic and membrane proteins. Plays a role in the quality control of integral membrane proteins.</text>
</comment>
<evidence type="ECO:0000256" key="12">
    <source>
        <dbReference type="ARBA" id="ARBA00022989"/>
    </source>
</evidence>
<dbReference type="InterPro" id="IPR003960">
    <property type="entry name" value="ATPase_AAA_CS"/>
</dbReference>
<evidence type="ECO:0000313" key="21">
    <source>
        <dbReference type="Proteomes" id="UP000001935"/>
    </source>
</evidence>
<dbReference type="PROSITE" id="PS00674">
    <property type="entry name" value="AAA"/>
    <property type="match status" value="1"/>
</dbReference>
<evidence type="ECO:0000256" key="13">
    <source>
        <dbReference type="ARBA" id="ARBA00023049"/>
    </source>
</evidence>
<keyword evidence="8 16" id="KW-0547">Nucleotide-binding</keyword>
<dbReference type="Pfam" id="PF01434">
    <property type="entry name" value="Peptidase_M41"/>
    <property type="match status" value="1"/>
</dbReference>
<dbReference type="HOGENOM" id="CLU_000688_16_2_7"/>
<dbReference type="Pfam" id="PF17862">
    <property type="entry name" value="AAA_lid_3"/>
    <property type="match status" value="1"/>
</dbReference>
<dbReference type="FunFam" id="1.20.58.760:FF:000001">
    <property type="entry name" value="ATP-dependent zinc metalloprotease FtsH"/>
    <property type="match status" value="1"/>
</dbReference>
<feature type="region of interest" description="Disordered" evidence="18">
    <location>
        <begin position="88"/>
        <end position="111"/>
    </location>
</feature>
<comment type="similarity">
    <text evidence="15 16">In the central section; belongs to the AAA ATPase family.</text>
</comment>
<dbReference type="InterPro" id="IPR005936">
    <property type="entry name" value="FtsH"/>
</dbReference>
<dbReference type="GO" id="GO:0016887">
    <property type="term" value="F:ATP hydrolysis activity"/>
    <property type="evidence" value="ECO:0007669"/>
    <property type="project" value="UniProtKB-UniRule"/>
</dbReference>
<dbReference type="GO" id="GO:0008270">
    <property type="term" value="F:zinc ion binding"/>
    <property type="evidence" value="ECO:0007669"/>
    <property type="project" value="UniProtKB-UniRule"/>
</dbReference>
<reference evidence="20" key="1">
    <citation type="submission" date="2006-01" db="EMBL/GenBank/DDBJ databases">
        <title>Complete sequence of Anaeromyxobacter dehalogenans 2CP-C.</title>
        <authorList>
            <consortium name="US DOE Joint Genome Institute"/>
            <person name="Copeland A."/>
            <person name="Lucas S."/>
            <person name="Lapidus A."/>
            <person name="Barry K."/>
            <person name="Detter J.C."/>
            <person name="Glavina T."/>
            <person name="Hammon N."/>
            <person name="Israni S."/>
            <person name="Pitluck S."/>
            <person name="Brettin T."/>
            <person name="Bruce D."/>
            <person name="Han C."/>
            <person name="Tapia R."/>
            <person name="Gilna P."/>
            <person name="Kiss H."/>
            <person name="Schmutz J."/>
            <person name="Larimer F."/>
            <person name="Land M."/>
            <person name="Kyrpides N."/>
            <person name="Anderson I."/>
            <person name="Sanford R.A."/>
            <person name="Ritalahti K.M."/>
            <person name="Thomas H.S."/>
            <person name="Kirby J.R."/>
            <person name="Zhulin I.B."/>
            <person name="Loeffler F.E."/>
            <person name="Richardson P."/>
        </authorList>
    </citation>
    <scope>NUCLEOTIDE SEQUENCE</scope>
    <source>
        <strain evidence="20">2CP-C</strain>
    </source>
</reference>
<keyword evidence="9 16" id="KW-0378">Hydrolase</keyword>
<feature type="binding site" evidence="16">
    <location>
        <position position="467"/>
    </location>
    <ligand>
        <name>Zn(2+)</name>
        <dbReference type="ChEBI" id="CHEBI:29105"/>
        <note>catalytic</note>
    </ligand>
</feature>
<dbReference type="RefSeq" id="WP_011420830.1">
    <property type="nucleotide sequence ID" value="NC_007760.1"/>
</dbReference>
<dbReference type="InterPro" id="IPR027417">
    <property type="entry name" value="P-loop_NTPase"/>
</dbReference>
<feature type="binding site" evidence="16">
    <location>
        <position position="471"/>
    </location>
    <ligand>
        <name>Zn(2+)</name>
        <dbReference type="ChEBI" id="CHEBI:29105"/>
        <note>catalytic</note>
    </ligand>
</feature>
<dbReference type="InterPro" id="IPR041569">
    <property type="entry name" value="AAA_lid_3"/>
</dbReference>
<evidence type="ECO:0000256" key="9">
    <source>
        <dbReference type="ARBA" id="ARBA00022801"/>
    </source>
</evidence>
<keyword evidence="13 16" id="KW-0482">Metalloprotease</keyword>
<dbReference type="AlphaFoldDB" id="Q2IIR5"/>
<feature type="binding site" evidence="16">
    <location>
        <position position="544"/>
    </location>
    <ligand>
        <name>Zn(2+)</name>
        <dbReference type="ChEBI" id="CHEBI:29105"/>
        <note>catalytic</note>
    </ligand>
</feature>
<feature type="domain" description="AAA+ ATPase" evidence="19">
    <location>
        <begin position="237"/>
        <end position="376"/>
    </location>
</feature>
<feature type="compositionally biased region" description="Basic and acidic residues" evidence="18">
    <location>
        <begin position="1"/>
        <end position="17"/>
    </location>
</feature>
<evidence type="ECO:0000259" key="19">
    <source>
        <dbReference type="SMART" id="SM00382"/>
    </source>
</evidence>
<dbReference type="InterPro" id="IPR003593">
    <property type="entry name" value="AAA+_ATPase"/>
</dbReference>
<organism evidence="20 21">
    <name type="scientific">Anaeromyxobacter dehalogenans (strain 2CP-C)</name>
    <dbReference type="NCBI Taxonomy" id="290397"/>
    <lineage>
        <taxon>Bacteria</taxon>
        <taxon>Pseudomonadati</taxon>
        <taxon>Myxococcota</taxon>
        <taxon>Myxococcia</taxon>
        <taxon>Myxococcales</taxon>
        <taxon>Cystobacterineae</taxon>
        <taxon>Anaeromyxobacteraceae</taxon>
        <taxon>Anaeromyxobacter</taxon>
    </lineage>
</organism>
<dbReference type="PANTHER" id="PTHR23076:SF97">
    <property type="entry name" value="ATP-DEPENDENT ZINC METALLOPROTEASE YME1L1"/>
    <property type="match status" value="1"/>
</dbReference>
<name>Q2IIR5_ANADE</name>
<keyword evidence="10 16" id="KW-0862">Zinc</keyword>
<feature type="binding site" evidence="16">
    <location>
        <begin position="245"/>
        <end position="252"/>
    </location>
    <ligand>
        <name>ATP</name>
        <dbReference type="ChEBI" id="CHEBI:30616"/>
    </ligand>
</feature>
<dbReference type="InterPro" id="IPR000642">
    <property type="entry name" value="Peptidase_M41"/>
</dbReference>
<evidence type="ECO:0000256" key="18">
    <source>
        <dbReference type="SAM" id="MobiDB-lite"/>
    </source>
</evidence>
<dbReference type="KEGG" id="ade:Adeh_1774"/>
<keyword evidence="12 16" id="KW-1133">Transmembrane helix</keyword>
<evidence type="ECO:0000256" key="17">
    <source>
        <dbReference type="RuleBase" id="RU003651"/>
    </source>
</evidence>
<dbReference type="SMART" id="SM00382">
    <property type="entry name" value="AAA"/>
    <property type="match status" value="1"/>
</dbReference>
<dbReference type="GO" id="GO:0004222">
    <property type="term" value="F:metalloendopeptidase activity"/>
    <property type="evidence" value="ECO:0007669"/>
    <property type="project" value="InterPro"/>
</dbReference>
<keyword evidence="5 16" id="KW-0645">Protease</keyword>
<dbReference type="FunFam" id="3.40.50.300:FF:000001">
    <property type="entry name" value="ATP-dependent zinc metalloprotease FtsH"/>
    <property type="match status" value="1"/>
</dbReference>
<dbReference type="EC" id="3.4.24.-" evidence="16"/>
<dbReference type="Proteomes" id="UP000001935">
    <property type="component" value="Chromosome"/>
</dbReference>
<proteinExistence type="inferred from homology"/>
<dbReference type="SUPFAM" id="SSF52540">
    <property type="entry name" value="P-loop containing nucleoside triphosphate hydrolases"/>
    <property type="match status" value="1"/>
</dbReference>
<keyword evidence="7 16" id="KW-0479">Metal-binding</keyword>
<dbReference type="STRING" id="290397.Adeh_1774"/>
<dbReference type="HAMAP" id="MF_01458">
    <property type="entry name" value="FtsH"/>
    <property type="match status" value="1"/>
</dbReference>
<protein>
    <recommendedName>
        <fullName evidence="16">ATP-dependent zinc metalloprotease FtsH</fullName>
        <ecNumber evidence="16">3.4.24.-</ecNumber>
    </recommendedName>
</protein>
<dbReference type="GO" id="GO:0030163">
    <property type="term" value="P:protein catabolic process"/>
    <property type="evidence" value="ECO:0007669"/>
    <property type="project" value="UniProtKB-UniRule"/>
</dbReference>
<dbReference type="GO" id="GO:0005886">
    <property type="term" value="C:plasma membrane"/>
    <property type="evidence" value="ECO:0007669"/>
    <property type="project" value="UniProtKB-SubCell"/>
</dbReference>
<dbReference type="InterPro" id="IPR011546">
    <property type="entry name" value="Pept_M41_FtsH_extracell"/>
</dbReference>
<dbReference type="OrthoDB" id="9809379at2"/>
<evidence type="ECO:0000256" key="14">
    <source>
        <dbReference type="ARBA" id="ARBA00023136"/>
    </source>
</evidence>
<evidence type="ECO:0000313" key="20">
    <source>
        <dbReference type="EMBL" id="ABC81547.1"/>
    </source>
</evidence>
<feature type="region of interest" description="Disordered" evidence="18">
    <location>
        <begin position="1"/>
        <end position="27"/>
    </location>
</feature>
<feature type="active site" evidence="16">
    <location>
        <position position="468"/>
    </location>
</feature>
<dbReference type="EMBL" id="CP000251">
    <property type="protein sequence ID" value="ABC81547.1"/>
    <property type="molecule type" value="Genomic_DNA"/>
</dbReference>
<evidence type="ECO:0000256" key="2">
    <source>
        <dbReference type="ARBA" id="ARBA00010044"/>
    </source>
</evidence>
<dbReference type="Gene3D" id="3.40.50.300">
    <property type="entry name" value="P-loop containing nucleotide triphosphate hydrolases"/>
    <property type="match status" value="1"/>
</dbReference>
<evidence type="ECO:0000256" key="6">
    <source>
        <dbReference type="ARBA" id="ARBA00022692"/>
    </source>
</evidence>
<evidence type="ECO:0000256" key="3">
    <source>
        <dbReference type="ARBA" id="ARBA00022475"/>
    </source>
</evidence>